<dbReference type="InterPro" id="IPR004629">
    <property type="entry name" value="WecG_TagA_CpsF"/>
</dbReference>
<proteinExistence type="inferred from homology"/>
<dbReference type="GO" id="GO:0047244">
    <property type="term" value="F:N-acetylglucosaminyldiphosphoundecaprenol N-acetyl-beta-D-mannosaminyltransferase activity"/>
    <property type="evidence" value="ECO:0007669"/>
    <property type="project" value="UniProtKB-UniRule"/>
</dbReference>
<evidence type="ECO:0000313" key="7">
    <source>
        <dbReference type="Proteomes" id="UP000051330"/>
    </source>
</evidence>
<protein>
    <recommendedName>
        <fullName evidence="5">N-acetylglucosaminyldiphosphoundecaprenol N-acetyl-beta-D-mannosaminyltransferase</fullName>
        <ecNumber evidence="5">2.4.1.187</ecNumber>
    </recommendedName>
    <alternativeName>
        <fullName evidence="5">N-acetylmannosaminyltransferase</fullName>
    </alternativeName>
    <alternativeName>
        <fullName evidence="5">UDP-N-acetylmannosamine transferase</fullName>
    </alternativeName>
    <alternativeName>
        <fullName evidence="5">UDP-N-acetylmannosamine:N-acetylglucosaminyl pyrophosphorylundecaprenol N-acetylmannosaminyltransferase</fullName>
    </alternativeName>
</protein>
<keyword evidence="3 5" id="KW-0777">Teichoic acid biosynthesis</keyword>
<comment type="similarity">
    <text evidence="5">Belongs to the glycosyltransferase 26 family. TagA/TarA subfamily.</text>
</comment>
<evidence type="ECO:0000256" key="3">
    <source>
        <dbReference type="ARBA" id="ARBA00022944"/>
    </source>
</evidence>
<dbReference type="AlphaFoldDB" id="A0A0R1MYB7"/>
<dbReference type="NCBIfam" id="TIGR00696">
    <property type="entry name" value="wecG_tagA_cpsF"/>
    <property type="match status" value="1"/>
</dbReference>
<dbReference type="PATRIC" id="fig|1423792.3.peg.2927"/>
<dbReference type="HAMAP" id="MF_02070">
    <property type="entry name" value="TagA_TarA"/>
    <property type="match status" value="1"/>
</dbReference>
<comment type="catalytic activity">
    <reaction evidence="5">
        <text>UDP-N-acetyl-alpha-D-mannosamine + N-acetyl-alpha-D-glucosaminyl-di-trans,octa-cis-undecaprenyl diphosphate = N-acetyl-beta-D-mannosaminyl-(1-&gt;4)-N-acetyl-alpha-D-glucosaminyl di-trans,octa-cis-undecaprenyl diphosphate + UDP + H(+)</text>
        <dbReference type="Rhea" id="RHEA:16053"/>
        <dbReference type="ChEBI" id="CHEBI:15378"/>
        <dbReference type="ChEBI" id="CHEBI:58223"/>
        <dbReference type="ChEBI" id="CHEBI:62959"/>
        <dbReference type="ChEBI" id="CHEBI:68623"/>
        <dbReference type="ChEBI" id="CHEBI:132210"/>
        <dbReference type="EC" id="2.4.1.187"/>
    </reaction>
</comment>
<gene>
    <name evidence="6" type="ORF">FD09_GL002855</name>
</gene>
<dbReference type="GO" id="GO:0071555">
    <property type="term" value="P:cell wall organization"/>
    <property type="evidence" value="ECO:0007669"/>
    <property type="project" value="UniProtKB-KW"/>
</dbReference>
<comment type="function">
    <text evidence="5">Catalyzes the conversion of GlcNAc-PP-undecaprenol into ManNAc-GlcNAc-PP-undecaprenol, the first committed lipid intermediate in the de novo synthesis of teichoic acid.</text>
</comment>
<accession>A0A0R1MYB7</accession>
<comment type="pathway">
    <text evidence="5">Cell wall biogenesis; teichoic acid biosynthesis.</text>
</comment>
<sequence>MTVMERVNVLGMAFDNHTMAEFMTILGKRMRQEQGTFIVTANPEIVMYAREHPEYQRLVDEADFVTADGIGVVKGAQILGTPIKERVTGFDLMVNLLQLAAQQGYRVYLIGAKPGIADAAAKKAAQEFPGLQIVGTHDGYFELGDTQVDQAIIAAKPDMVFAAMGYPRQEQFIAALRNHLPDALFMGVGGSFDVLSGTVKRAPVFMQKAHLEWFYRLLKEPTRFKRMLILPKFLRVVHQEAKKPK</sequence>
<comment type="caution">
    <text evidence="6">The sequence shown here is derived from an EMBL/GenBank/DDBJ whole genome shotgun (WGS) entry which is preliminary data.</text>
</comment>
<dbReference type="EC" id="2.4.1.187" evidence="5"/>
<evidence type="ECO:0000313" key="6">
    <source>
        <dbReference type="EMBL" id="KRL12537.1"/>
    </source>
</evidence>
<dbReference type="UniPathway" id="UPA00632"/>
<organism evidence="6 7">
    <name type="scientific">Schleiferilactobacillus perolens DSM 12744</name>
    <dbReference type="NCBI Taxonomy" id="1423792"/>
    <lineage>
        <taxon>Bacteria</taxon>
        <taxon>Bacillati</taxon>
        <taxon>Bacillota</taxon>
        <taxon>Bacilli</taxon>
        <taxon>Lactobacillales</taxon>
        <taxon>Lactobacillaceae</taxon>
        <taxon>Schleiferilactobacillus</taxon>
    </lineage>
</organism>
<keyword evidence="1 5" id="KW-0328">Glycosyltransferase</keyword>
<dbReference type="CDD" id="cd06533">
    <property type="entry name" value="Glyco_transf_WecG_TagA"/>
    <property type="match status" value="1"/>
</dbReference>
<keyword evidence="2 5" id="KW-0808">Transferase</keyword>
<dbReference type="PANTHER" id="PTHR34136">
    <property type="match status" value="1"/>
</dbReference>
<dbReference type="STRING" id="1423792.FD09_GL002855"/>
<keyword evidence="7" id="KW-1185">Reference proteome</keyword>
<evidence type="ECO:0000256" key="5">
    <source>
        <dbReference type="HAMAP-Rule" id="MF_02070"/>
    </source>
</evidence>
<reference evidence="6 7" key="1">
    <citation type="journal article" date="2015" name="Genome Announc.">
        <title>Expanding the biotechnology potential of lactobacilli through comparative genomics of 213 strains and associated genera.</title>
        <authorList>
            <person name="Sun Z."/>
            <person name="Harris H.M."/>
            <person name="McCann A."/>
            <person name="Guo C."/>
            <person name="Argimon S."/>
            <person name="Zhang W."/>
            <person name="Yang X."/>
            <person name="Jeffery I.B."/>
            <person name="Cooney J.C."/>
            <person name="Kagawa T.F."/>
            <person name="Liu W."/>
            <person name="Song Y."/>
            <person name="Salvetti E."/>
            <person name="Wrobel A."/>
            <person name="Rasinkangas P."/>
            <person name="Parkhill J."/>
            <person name="Rea M.C."/>
            <person name="O'Sullivan O."/>
            <person name="Ritari J."/>
            <person name="Douillard F.P."/>
            <person name="Paul Ross R."/>
            <person name="Yang R."/>
            <person name="Briner A.E."/>
            <person name="Felis G.E."/>
            <person name="de Vos W.M."/>
            <person name="Barrangou R."/>
            <person name="Klaenhammer T.R."/>
            <person name="Caufield P.W."/>
            <person name="Cui Y."/>
            <person name="Zhang H."/>
            <person name="O'Toole P.W."/>
        </authorList>
    </citation>
    <scope>NUCLEOTIDE SEQUENCE [LARGE SCALE GENOMIC DNA]</scope>
    <source>
        <strain evidence="6 7">DSM 12744</strain>
    </source>
</reference>
<dbReference type="EMBL" id="AZEC01000007">
    <property type="protein sequence ID" value="KRL12537.1"/>
    <property type="molecule type" value="Genomic_DNA"/>
</dbReference>
<evidence type="ECO:0000256" key="2">
    <source>
        <dbReference type="ARBA" id="ARBA00022679"/>
    </source>
</evidence>
<dbReference type="GO" id="GO:0019350">
    <property type="term" value="P:teichoic acid biosynthetic process"/>
    <property type="evidence" value="ECO:0007669"/>
    <property type="project" value="UniProtKB-UniRule"/>
</dbReference>
<dbReference type="InterPro" id="IPR034714">
    <property type="entry name" value="TagA_TarA"/>
</dbReference>
<evidence type="ECO:0000256" key="1">
    <source>
        <dbReference type="ARBA" id="ARBA00022676"/>
    </source>
</evidence>
<keyword evidence="4 5" id="KW-0961">Cell wall biogenesis/degradation</keyword>
<dbReference type="Proteomes" id="UP000051330">
    <property type="component" value="Unassembled WGS sequence"/>
</dbReference>
<dbReference type="Pfam" id="PF03808">
    <property type="entry name" value="Glyco_tran_WecG"/>
    <property type="match status" value="1"/>
</dbReference>
<evidence type="ECO:0000256" key="4">
    <source>
        <dbReference type="ARBA" id="ARBA00023316"/>
    </source>
</evidence>
<dbReference type="PANTHER" id="PTHR34136:SF1">
    <property type="entry name" value="UDP-N-ACETYL-D-MANNOSAMINURONIC ACID TRANSFERASE"/>
    <property type="match status" value="1"/>
</dbReference>
<name>A0A0R1MYB7_9LACO</name>